<dbReference type="PANTHER" id="PTHR33112">
    <property type="entry name" value="DOMAIN PROTEIN, PUTATIVE-RELATED"/>
    <property type="match status" value="1"/>
</dbReference>
<dbReference type="OrthoDB" id="3695242at2759"/>
<proteinExistence type="predicted"/>
<dbReference type="InterPro" id="IPR010730">
    <property type="entry name" value="HET"/>
</dbReference>
<reference evidence="2 3" key="1">
    <citation type="journal article" date="2014" name="PLoS ONE">
        <title>De novo Genome Assembly of the Fungal Plant Pathogen Pyrenophora semeniperda.</title>
        <authorList>
            <person name="Soliai M.M."/>
            <person name="Meyer S.E."/>
            <person name="Udall J.A."/>
            <person name="Elzinga D.E."/>
            <person name="Hermansen R.A."/>
            <person name="Bodily P.M."/>
            <person name="Hart A.A."/>
            <person name="Coleman C.E."/>
        </authorList>
    </citation>
    <scope>NUCLEOTIDE SEQUENCE [LARGE SCALE GENOMIC DNA]</scope>
    <source>
        <strain evidence="2 3">CCB06</strain>
        <tissue evidence="2">Mycelium</tissue>
    </source>
</reference>
<name>A0A3M7MH14_9PLEO</name>
<evidence type="ECO:0000259" key="1">
    <source>
        <dbReference type="Pfam" id="PF06985"/>
    </source>
</evidence>
<sequence>MSATPCDESPSPICSNCRSFLIQPTKSFDFDMFDQDDDEITVSMEEFVKSKASGCRICAQAWDTLHSLPDEYQMSEGVPLRFHLRTRRRNDIWGPSCPTSLSQSTVDSMHLLISPSITHNLILIGRLAIRDDDMSVGQITHHRYRHIAESRCSLPINTAPLESNSGAPTRLELIEKWIKDCFENHPQCHQATHEDQPDSFPTRLIHVTSSGQPKLVLTDAITICPMKYATLSHRWRDLYTPKLLQENIEAMKHGIGMESLPLAFRDAINLCKRLQVQYLWIDAICIVQDDDTDCMGEIRKMGAIYANAYCNLSATAAAESPLGLFVERDTTDFTAYPVTIQRQNVTIHCYWYFENIEDVLNNSPLMRRGWVLQERLLSPHSIYFGNQMSWECTEILASELFPEGIPRILTTFDKWGYDRPFKLGCLLNNDLTNERDDTYVDLLGGHDREKYALYTRWAELVEEYTTCNLTFESDILPAISGLAHHFGKSLGDVYLAGLWKGNLLEGLLWEERGDGDCLGTRPRNYRAPSWSWASLKGPILYQVLLKIKKEEKPPKIFVTLLDASTTLAGDDPMGQVTDGYVRLSGYLRPHSGKNRNFLLPYQTYSAPSVDFTRGDVYDTQIPPQDLMQKERYLVPFLSQDLRRGNEDGTDWCIKGLILEPVSSESNTYRRLGLFCHHLGRDPETL</sequence>
<dbReference type="Pfam" id="PF06985">
    <property type="entry name" value="HET"/>
    <property type="match status" value="1"/>
</dbReference>
<evidence type="ECO:0000313" key="3">
    <source>
        <dbReference type="Proteomes" id="UP000265663"/>
    </source>
</evidence>
<keyword evidence="3" id="KW-1185">Reference proteome</keyword>
<protein>
    <submittedName>
        <fullName evidence="2">Heterokaryon incompatibility</fullName>
    </submittedName>
</protein>
<dbReference type="Proteomes" id="UP000265663">
    <property type="component" value="Unassembled WGS sequence"/>
</dbReference>
<evidence type="ECO:0000313" key="2">
    <source>
        <dbReference type="EMBL" id="RMZ73649.1"/>
    </source>
</evidence>
<dbReference type="PANTHER" id="PTHR33112:SF15">
    <property type="entry name" value="HETEROKARYON INCOMPATIBILITY DOMAIN-CONTAINING PROTEIN"/>
    <property type="match status" value="1"/>
</dbReference>
<dbReference type="EMBL" id="KE747841">
    <property type="protein sequence ID" value="RMZ73649.1"/>
    <property type="molecule type" value="Genomic_DNA"/>
</dbReference>
<feature type="domain" description="Heterokaryon incompatibility" evidence="1">
    <location>
        <begin position="228"/>
        <end position="374"/>
    </location>
</feature>
<dbReference type="AlphaFoldDB" id="A0A3M7MH14"/>
<organism evidence="2 3">
    <name type="scientific">Pyrenophora seminiperda CCB06</name>
    <dbReference type="NCBI Taxonomy" id="1302712"/>
    <lineage>
        <taxon>Eukaryota</taxon>
        <taxon>Fungi</taxon>
        <taxon>Dikarya</taxon>
        <taxon>Ascomycota</taxon>
        <taxon>Pezizomycotina</taxon>
        <taxon>Dothideomycetes</taxon>
        <taxon>Pleosporomycetidae</taxon>
        <taxon>Pleosporales</taxon>
        <taxon>Pleosporineae</taxon>
        <taxon>Pleosporaceae</taxon>
        <taxon>Pyrenophora</taxon>
    </lineage>
</organism>
<accession>A0A3M7MH14</accession>
<gene>
    <name evidence="2" type="ORF">GMOD_00009394</name>
</gene>